<feature type="domain" description="Calcineurin-like phosphoesterase" evidence="1">
    <location>
        <begin position="1"/>
        <end position="151"/>
    </location>
</feature>
<dbReference type="InterPro" id="IPR029052">
    <property type="entry name" value="Metallo-depent_PP-like"/>
</dbReference>
<dbReference type="InterPro" id="IPR024654">
    <property type="entry name" value="Calcineurin-like_PHP_lpxH"/>
</dbReference>
<dbReference type="AlphaFoldDB" id="A0A645HUC0"/>
<organism evidence="2">
    <name type="scientific">bioreactor metagenome</name>
    <dbReference type="NCBI Taxonomy" id="1076179"/>
    <lineage>
        <taxon>unclassified sequences</taxon>
        <taxon>metagenomes</taxon>
        <taxon>ecological metagenomes</taxon>
    </lineage>
</organism>
<dbReference type="Pfam" id="PF12850">
    <property type="entry name" value="Metallophos_2"/>
    <property type="match status" value="1"/>
</dbReference>
<dbReference type="Gene3D" id="3.60.21.10">
    <property type="match status" value="1"/>
</dbReference>
<proteinExistence type="predicted"/>
<dbReference type="NCBIfam" id="TIGR00040">
    <property type="entry name" value="yfcE"/>
    <property type="match status" value="1"/>
</dbReference>
<name>A0A645HUC0_9ZZZZ</name>
<dbReference type="InterPro" id="IPR041802">
    <property type="entry name" value="MPP_YfcE"/>
</dbReference>
<protein>
    <recommendedName>
        <fullName evidence="1">Calcineurin-like phosphoesterase domain-containing protein</fullName>
    </recommendedName>
</protein>
<dbReference type="PANTHER" id="PTHR11124">
    <property type="entry name" value="VACUOLAR SORTING PROTEIN VPS29"/>
    <property type="match status" value="1"/>
</dbReference>
<gene>
    <name evidence="2" type="ORF">SDC9_189732</name>
</gene>
<evidence type="ECO:0000313" key="2">
    <source>
        <dbReference type="EMBL" id="MPN42176.1"/>
    </source>
</evidence>
<sequence length="161" mass="18159">MIIGVISDTHLRAGQFLPVRVWEELSKVDLIIHAGDIIRPDLLTDLSALAPVEAVRGNCDGWELDKLPEQKIVICGGKRIGLIHGAYGPGKTTPERAFRAFDKNEIDIIIFGHSHIPYSQWHDGILLFNPGSPTDKRRQLKYSMGLLEIDDHEIKARHLYF</sequence>
<dbReference type="SUPFAM" id="SSF56300">
    <property type="entry name" value="Metallo-dependent phosphatases"/>
    <property type="match status" value="1"/>
</dbReference>
<accession>A0A645HUC0</accession>
<dbReference type="InterPro" id="IPR000979">
    <property type="entry name" value="Phosphodiesterase_MJ0936/Vps29"/>
</dbReference>
<comment type="caution">
    <text evidence="2">The sequence shown here is derived from an EMBL/GenBank/DDBJ whole genome shotgun (WGS) entry which is preliminary data.</text>
</comment>
<evidence type="ECO:0000259" key="1">
    <source>
        <dbReference type="Pfam" id="PF12850"/>
    </source>
</evidence>
<dbReference type="CDD" id="cd00841">
    <property type="entry name" value="MPP_YfcE"/>
    <property type="match status" value="1"/>
</dbReference>
<reference evidence="2" key="1">
    <citation type="submission" date="2019-08" db="EMBL/GenBank/DDBJ databases">
        <authorList>
            <person name="Kucharzyk K."/>
            <person name="Murdoch R.W."/>
            <person name="Higgins S."/>
            <person name="Loffler F."/>
        </authorList>
    </citation>
    <scope>NUCLEOTIDE SEQUENCE</scope>
</reference>
<dbReference type="EMBL" id="VSSQ01099733">
    <property type="protein sequence ID" value="MPN42176.1"/>
    <property type="molecule type" value="Genomic_DNA"/>
</dbReference>